<keyword evidence="4 7" id="KW-0812">Transmembrane</keyword>
<reference evidence="9 10" key="1">
    <citation type="submission" date="2016-11" db="EMBL/GenBank/DDBJ databases">
        <authorList>
            <person name="Jaros S."/>
            <person name="Januszkiewicz K."/>
            <person name="Wedrychowicz H."/>
        </authorList>
    </citation>
    <scope>NUCLEOTIDE SEQUENCE [LARGE SCALE GENOMIC DNA]</scope>
    <source>
        <strain evidence="9 10">DSM 15929</strain>
    </source>
</reference>
<evidence type="ECO:0000256" key="3">
    <source>
        <dbReference type="ARBA" id="ARBA00022475"/>
    </source>
</evidence>
<feature type="transmembrane region" description="Helical" evidence="7">
    <location>
        <begin position="72"/>
        <end position="97"/>
    </location>
</feature>
<feature type="transmembrane region" description="Helical" evidence="7">
    <location>
        <begin position="109"/>
        <end position="127"/>
    </location>
</feature>
<dbReference type="RefSeq" id="WP_073276571.1">
    <property type="nucleotide sequence ID" value="NZ_FRAC01000012.1"/>
</dbReference>
<evidence type="ECO:0000256" key="1">
    <source>
        <dbReference type="ARBA" id="ARBA00004651"/>
    </source>
</evidence>
<evidence type="ECO:0000256" key="4">
    <source>
        <dbReference type="ARBA" id="ARBA00022692"/>
    </source>
</evidence>
<comment type="subcellular location">
    <subcellularLocation>
        <location evidence="1 7">Cell membrane</location>
        <topology evidence="1 7">Multi-pass membrane protein</topology>
    </subcellularLocation>
</comment>
<evidence type="ECO:0000313" key="10">
    <source>
        <dbReference type="Proteomes" id="UP000184386"/>
    </source>
</evidence>
<dbReference type="SUPFAM" id="SSF161098">
    <property type="entry name" value="MetI-like"/>
    <property type="match status" value="1"/>
</dbReference>
<keyword evidence="6 7" id="KW-0472">Membrane</keyword>
<keyword evidence="2 7" id="KW-0813">Transport</keyword>
<protein>
    <submittedName>
        <fullName evidence="9">Multiple sugar transport system permease protein</fullName>
    </submittedName>
</protein>
<dbReference type="AlphaFoldDB" id="A0A1M6SV92"/>
<comment type="similarity">
    <text evidence="7">Belongs to the binding-protein-dependent transport system permease family.</text>
</comment>
<dbReference type="OrthoDB" id="9787541at2"/>
<evidence type="ECO:0000256" key="5">
    <source>
        <dbReference type="ARBA" id="ARBA00022989"/>
    </source>
</evidence>
<dbReference type="InterPro" id="IPR035906">
    <property type="entry name" value="MetI-like_sf"/>
</dbReference>
<dbReference type="GO" id="GO:0055085">
    <property type="term" value="P:transmembrane transport"/>
    <property type="evidence" value="ECO:0007669"/>
    <property type="project" value="InterPro"/>
</dbReference>
<dbReference type="Gene3D" id="1.10.3720.10">
    <property type="entry name" value="MetI-like"/>
    <property type="match status" value="1"/>
</dbReference>
<dbReference type="PROSITE" id="PS50928">
    <property type="entry name" value="ABC_TM1"/>
    <property type="match status" value="1"/>
</dbReference>
<feature type="transmembrane region" description="Helical" evidence="7">
    <location>
        <begin position="201"/>
        <end position="222"/>
    </location>
</feature>
<name>A0A1M6SV92_9FIRM</name>
<keyword evidence="9" id="KW-0762">Sugar transport</keyword>
<keyword evidence="3" id="KW-1003">Cell membrane</keyword>
<dbReference type="STRING" id="1121322.SAMN02745136_02611"/>
<organism evidence="9 10">
    <name type="scientific">Anaerocolumna jejuensis DSM 15929</name>
    <dbReference type="NCBI Taxonomy" id="1121322"/>
    <lineage>
        <taxon>Bacteria</taxon>
        <taxon>Bacillati</taxon>
        <taxon>Bacillota</taxon>
        <taxon>Clostridia</taxon>
        <taxon>Lachnospirales</taxon>
        <taxon>Lachnospiraceae</taxon>
        <taxon>Anaerocolumna</taxon>
    </lineage>
</organism>
<feature type="transmembrane region" description="Helical" evidence="7">
    <location>
        <begin position="12"/>
        <end position="35"/>
    </location>
</feature>
<dbReference type="InterPro" id="IPR051393">
    <property type="entry name" value="ABC_transporter_permease"/>
</dbReference>
<dbReference type="PANTHER" id="PTHR30193:SF37">
    <property type="entry name" value="INNER MEMBRANE ABC TRANSPORTER PERMEASE PROTEIN YCJO"/>
    <property type="match status" value="1"/>
</dbReference>
<dbReference type="PANTHER" id="PTHR30193">
    <property type="entry name" value="ABC TRANSPORTER PERMEASE PROTEIN"/>
    <property type="match status" value="1"/>
</dbReference>
<proteinExistence type="inferred from homology"/>
<feature type="domain" description="ABC transmembrane type-1" evidence="8">
    <location>
        <begin position="68"/>
        <end position="279"/>
    </location>
</feature>
<keyword evidence="10" id="KW-1185">Reference proteome</keyword>
<feature type="transmembrane region" description="Helical" evidence="7">
    <location>
        <begin position="255"/>
        <end position="282"/>
    </location>
</feature>
<evidence type="ECO:0000256" key="7">
    <source>
        <dbReference type="RuleBase" id="RU363032"/>
    </source>
</evidence>
<dbReference type="GO" id="GO:0005886">
    <property type="term" value="C:plasma membrane"/>
    <property type="evidence" value="ECO:0007669"/>
    <property type="project" value="UniProtKB-SubCell"/>
</dbReference>
<evidence type="ECO:0000256" key="6">
    <source>
        <dbReference type="ARBA" id="ARBA00023136"/>
    </source>
</evidence>
<gene>
    <name evidence="9" type="ORF">SAMN02745136_02611</name>
</gene>
<accession>A0A1M6SV92</accession>
<evidence type="ECO:0000256" key="2">
    <source>
        <dbReference type="ARBA" id="ARBA00022448"/>
    </source>
</evidence>
<dbReference type="EMBL" id="FRAC01000012">
    <property type="protein sequence ID" value="SHK48615.1"/>
    <property type="molecule type" value="Genomic_DNA"/>
</dbReference>
<dbReference type="InterPro" id="IPR000515">
    <property type="entry name" value="MetI-like"/>
</dbReference>
<feature type="transmembrane region" description="Helical" evidence="7">
    <location>
        <begin position="157"/>
        <end position="180"/>
    </location>
</feature>
<dbReference type="Proteomes" id="UP000184386">
    <property type="component" value="Unassembled WGS sequence"/>
</dbReference>
<dbReference type="Pfam" id="PF00528">
    <property type="entry name" value="BPD_transp_1"/>
    <property type="match status" value="1"/>
</dbReference>
<sequence>MLQTIKKYKAPYLFILPFFLLFLLFQLIPTIWTFYISLTNWKGIGSPEFCGVDNYKKMLVDNMFWAALRNTALYWVVSLILILVLAILIATLLNSGLLKGRSFFKTVTFLPNICAAIAMGLIFRMLFDENTGLINETLQFFGIDKVPWLTSTSYSKIPVIVLNVWRNTPWFTMIVFSGLLNISKDYYEAATVDGAGVWKQFCYITLPSLGNILFFCSITLTVDSWKLFNEAYILPGPGTSNISLFQYMYESGFNIFNMGFASAIGVVLIAILAVISVSQLIIRKKQGEI</sequence>
<evidence type="ECO:0000259" key="8">
    <source>
        <dbReference type="PROSITE" id="PS50928"/>
    </source>
</evidence>
<evidence type="ECO:0000313" key="9">
    <source>
        <dbReference type="EMBL" id="SHK48615.1"/>
    </source>
</evidence>
<keyword evidence="5 7" id="KW-1133">Transmembrane helix</keyword>
<dbReference type="CDD" id="cd06261">
    <property type="entry name" value="TM_PBP2"/>
    <property type="match status" value="1"/>
</dbReference>